<keyword evidence="5" id="KW-0333">Golgi apparatus</keyword>
<accession>A0AAJ6TQI3</accession>
<keyword evidence="3" id="KW-0328">Glycosyltransferase</keyword>
<dbReference type="AlphaFoldDB" id="A0AAJ6TQI3"/>
<keyword evidence="8" id="KW-1185">Reference proteome</keyword>
<protein>
    <submittedName>
        <fullName evidence="9">LOW QUALITY PROTEIN: probable glycosyltransferase At3g42180</fullName>
    </submittedName>
</protein>
<evidence type="ECO:0000313" key="8">
    <source>
        <dbReference type="Proteomes" id="UP000694918"/>
    </source>
</evidence>
<comment type="subcellular location">
    <subcellularLocation>
        <location evidence="1">Golgi apparatus membrane</location>
        <topology evidence="1">Single-pass type II membrane protein</topology>
    </subcellularLocation>
</comment>
<evidence type="ECO:0000256" key="1">
    <source>
        <dbReference type="ARBA" id="ARBA00004323"/>
    </source>
</evidence>
<evidence type="ECO:0000259" key="7">
    <source>
        <dbReference type="Pfam" id="PF03016"/>
    </source>
</evidence>
<reference evidence="9" key="1">
    <citation type="submission" date="2025-08" db="UniProtKB">
        <authorList>
            <consortium name="RefSeq"/>
        </authorList>
    </citation>
    <scope>IDENTIFICATION</scope>
</reference>
<keyword evidence="4" id="KW-0812">Transmembrane</keyword>
<dbReference type="InterPro" id="IPR004263">
    <property type="entry name" value="Exostosin"/>
</dbReference>
<organism evidence="8 9">
    <name type="scientific">Populus euphratica</name>
    <name type="common">Euphrates poplar</name>
    <dbReference type="NCBI Taxonomy" id="75702"/>
    <lineage>
        <taxon>Eukaryota</taxon>
        <taxon>Viridiplantae</taxon>
        <taxon>Streptophyta</taxon>
        <taxon>Embryophyta</taxon>
        <taxon>Tracheophyta</taxon>
        <taxon>Spermatophyta</taxon>
        <taxon>Magnoliopsida</taxon>
        <taxon>eudicotyledons</taxon>
        <taxon>Gunneridae</taxon>
        <taxon>Pentapetalae</taxon>
        <taxon>rosids</taxon>
        <taxon>fabids</taxon>
        <taxon>Malpighiales</taxon>
        <taxon>Salicaceae</taxon>
        <taxon>Saliceae</taxon>
        <taxon>Populus</taxon>
    </lineage>
</organism>
<comment type="similarity">
    <text evidence="2">Belongs to the glycosyltransferase 47 family.</text>
</comment>
<dbReference type="PANTHER" id="PTHR11062:SF124">
    <property type="entry name" value="XYLOGALACTURONAN BETA-1,3-XYLOSYLTRANSFERASE"/>
    <property type="match status" value="1"/>
</dbReference>
<dbReference type="InterPro" id="IPR040911">
    <property type="entry name" value="Exostosin_GT47"/>
</dbReference>
<evidence type="ECO:0000256" key="5">
    <source>
        <dbReference type="ARBA" id="ARBA00023034"/>
    </source>
</evidence>
<dbReference type="KEGG" id="peu:105118901"/>
<evidence type="ECO:0000313" key="9">
    <source>
        <dbReference type="RefSeq" id="XP_011015263.1"/>
    </source>
</evidence>
<dbReference type="Pfam" id="PF03016">
    <property type="entry name" value="Exostosin_GT47"/>
    <property type="match status" value="1"/>
</dbReference>
<evidence type="ECO:0000256" key="2">
    <source>
        <dbReference type="ARBA" id="ARBA00010271"/>
    </source>
</evidence>
<keyword evidence="4" id="KW-0735">Signal-anchor</keyword>
<dbReference type="GO" id="GO:0016757">
    <property type="term" value="F:glycosyltransferase activity"/>
    <property type="evidence" value="ECO:0007669"/>
    <property type="project" value="UniProtKB-KW"/>
</dbReference>
<dbReference type="PANTHER" id="PTHR11062">
    <property type="entry name" value="EXOSTOSIN HEPARAN SULFATE GLYCOSYLTRANSFERASE -RELATED"/>
    <property type="match status" value="1"/>
</dbReference>
<dbReference type="RefSeq" id="XP_011015263.1">
    <property type="nucleotide sequence ID" value="XM_011016961.1"/>
</dbReference>
<evidence type="ECO:0000256" key="4">
    <source>
        <dbReference type="ARBA" id="ARBA00022968"/>
    </source>
</evidence>
<dbReference type="Gene3D" id="3.40.50.2000">
    <property type="entry name" value="Glycogen Phosphorylase B"/>
    <property type="match status" value="1"/>
</dbReference>
<evidence type="ECO:0000256" key="6">
    <source>
        <dbReference type="SAM" id="MobiDB-lite"/>
    </source>
</evidence>
<feature type="domain" description="Exostosin GT47" evidence="7">
    <location>
        <begin position="142"/>
        <end position="418"/>
    </location>
</feature>
<sequence>MAAFNLDKLCLILAAFLFLLLLFPLGGQHHLTLLFSSFNPIKANSSTTPLEAPVLLDAFASTSINTSDEDEPKTHKKRSSLERVEEGLSKARAAIQEAIRSKNYTSHKKETFIPKGSVYWNSHTFLQSHIEMVKTFKVWPYKEGERPLVHDGPLNNIYSIEGHFIDEVESKGSPFRAQDPEEAHVFFLPFSVAFIMHFIYLPITAAADYSRDRLPRVVTDYVHIVAKKYPYWKRSNGADHFMVSCHDWAPDVSIANSELFNKFIRVLCNANISVGFRHPRDVPLPEIYLPPFQLGPTHMGRAPNNRPILAFFEGRAPRYIRQVLFKHWKNKDNEVQVHELLPKGKNYTRLMGQSKFCLCPSGSEVASPRVVEAIYQGCVPVIISNNYSLPFSDVLNWSQFSVQIPVEKIPEIKMILQRISNSKYLRMHERIKRVQRHFVLNRPAKPFDVIHMVLHSLWLRRLNFRLSD</sequence>
<dbReference type="Proteomes" id="UP000694918">
    <property type="component" value="Unplaced"/>
</dbReference>
<dbReference type="GO" id="GO:0000139">
    <property type="term" value="C:Golgi membrane"/>
    <property type="evidence" value="ECO:0007669"/>
    <property type="project" value="UniProtKB-SubCell"/>
</dbReference>
<name>A0AAJ6TQI3_POPEU</name>
<gene>
    <name evidence="9" type="primary">LOC105118901</name>
</gene>
<proteinExistence type="inferred from homology"/>
<evidence type="ECO:0000256" key="3">
    <source>
        <dbReference type="ARBA" id="ARBA00022676"/>
    </source>
</evidence>
<feature type="region of interest" description="Disordered" evidence="6">
    <location>
        <begin position="65"/>
        <end position="84"/>
    </location>
</feature>
<keyword evidence="3" id="KW-0808">Transferase</keyword>
<dbReference type="GeneID" id="105118901"/>